<comment type="similarity">
    <text evidence="1">Belongs to the HipA Ser/Thr kinase family.</text>
</comment>
<proteinExistence type="inferred from homology"/>
<dbReference type="AlphaFoldDB" id="A0A2H5FMI2"/>
<dbReference type="Proteomes" id="UP000234343">
    <property type="component" value="Chromosome"/>
</dbReference>
<dbReference type="InterPro" id="IPR017508">
    <property type="entry name" value="HipA_N1"/>
</dbReference>
<name>A0A2H5FMI2_9GAMM</name>
<dbReference type="GO" id="GO:0004674">
    <property type="term" value="F:protein serine/threonine kinase activity"/>
    <property type="evidence" value="ECO:0007669"/>
    <property type="project" value="TreeGrafter"/>
</dbReference>
<dbReference type="InterPro" id="IPR012893">
    <property type="entry name" value="HipA-like_C"/>
</dbReference>
<keyword evidence="3" id="KW-0418">Kinase</keyword>
<evidence type="ECO:0000313" key="6">
    <source>
        <dbReference type="EMBL" id="AUH72761.1"/>
    </source>
</evidence>
<accession>A0A2H5FMI2</accession>
<keyword evidence="7" id="KW-1185">Reference proteome</keyword>
<evidence type="ECO:0000256" key="3">
    <source>
        <dbReference type="ARBA" id="ARBA00022777"/>
    </source>
</evidence>
<evidence type="ECO:0000313" key="7">
    <source>
        <dbReference type="Proteomes" id="UP000234343"/>
    </source>
</evidence>
<feature type="domain" description="HipA-like C-terminal" evidence="4">
    <location>
        <begin position="148"/>
        <end position="393"/>
    </location>
</feature>
<dbReference type="PANTHER" id="PTHR37419">
    <property type="entry name" value="SERINE/THREONINE-PROTEIN KINASE TOXIN HIPA"/>
    <property type="match status" value="1"/>
</dbReference>
<gene>
    <name evidence="6" type="ORF">CAB17_12415</name>
</gene>
<evidence type="ECO:0000259" key="5">
    <source>
        <dbReference type="Pfam" id="PF13657"/>
    </source>
</evidence>
<evidence type="ECO:0000256" key="2">
    <source>
        <dbReference type="ARBA" id="ARBA00022679"/>
    </source>
</evidence>
<dbReference type="KEGG" id="lsh:CAB17_12415"/>
<sequence>MRRKMIGDKKVLDVYLGEIQIANITPIEDQLYWTYSENWQKTGYAISPHLPFYEDIPPLNVQRFLRNLLPEGKPLEVLIDSFHVSKSNTFGLIRALGLDIPGSLVILPSNQAIPSQANFRLITNEELEERLNHPDSYSLIVWDGKPRLSVAGVQDKINIVINKKGELGFGEGGLCSTHILKFETQKLSNLVLNEYLSMQLARRCALSVANVQMLHFGQHSALLVERFDRKLVTTNTVKRRHLIDGCQALNLPPEYKYEQNFGNGRDVAHIRDGVSLPKLFDFANQCMNPAKTKQQILDWVLFNVLIFNCDAHGKNISFFVGVDGISLAPFYDLVNIKMYPEFEHNLAMALGDEFEDDNVNAYQLADFADTCKLPRLLVAKRLKLLIDKLATALQEEIQRIAVDDKKVKYLNEYQVIVAKRCKHLLEQIEQITIMEL</sequence>
<dbReference type="GO" id="GO:0005829">
    <property type="term" value="C:cytosol"/>
    <property type="evidence" value="ECO:0007669"/>
    <property type="project" value="TreeGrafter"/>
</dbReference>
<dbReference type="InterPro" id="IPR052028">
    <property type="entry name" value="HipA_Ser/Thr_kinase"/>
</dbReference>
<dbReference type="NCBIfam" id="TIGR03071">
    <property type="entry name" value="couple_hipA"/>
    <property type="match status" value="1"/>
</dbReference>
<organism evidence="6 7">
    <name type="scientific">Legionella sainthelensi</name>
    <dbReference type="NCBI Taxonomy" id="28087"/>
    <lineage>
        <taxon>Bacteria</taxon>
        <taxon>Pseudomonadati</taxon>
        <taxon>Pseudomonadota</taxon>
        <taxon>Gammaproteobacteria</taxon>
        <taxon>Legionellales</taxon>
        <taxon>Legionellaceae</taxon>
        <taxon>Legionella</taxon>
    </lineage>
</organism>
<dbReference type="EMBL" id="CP025491">
    <property type="protein sequence ID" value="AUH72761.1"/>
    <property type="molecule type" value="Genomic_DNA"/>
</dbReference>
<evidence type="ECO:0000259" key="4">
    <source>
        <dbReference type="Pfam" id="PF07804"/>
    </source>
</evidence>
<dbReference type="PANTHER" id="PTHR37419:SF1">
    <property type="entry name" value="SERINE_THREONINE-PROTEIN KINASE TOXIN HIPA"/>
    <property type="match status" value="1"/>
</dbReference>
<feature type="domain" description="HipA N-terminal subdomain 1" evidence="5">
    <location>
        <begin position="12"/>
        <end position="106"/>
    </location>
</feature>
<evidence type="ECO:0000256" key="1">
    <source>
        <dbReference type="ARBA" id="ARBA00010164"/>
    </source>
</evidence>
<dbReference type="Pfam" id="PF07804">
    <property type="entry name" value="HipA_C"/>
    <property type="match status" value="1"/>
</dbReference>
<protein>
    <submittedName>
        <fullName evidence="6">HipA protein</fullName>
    </submittedName>
</protein>
<reference evidence="6 7" key="1">
    <citation type="submission" date="2017-12" db="EMBL/GenBank/DDBJ databases">
        <title>Legionella sainthelensi LA01-117, whole genome sequence of a clinical isolate from New Zealand.</title>
        <authorList>
            <person name="Cree S.L."/>
            <person name="Slow S."/>
            <person name="Kennedy M.A."/>
            <person name="Murdoch D.R."/>
            <person name="Biggs P.J."/>
            <person name="Anderson T."/>
        </authorList>
    </citation>
    <scope>NUCLEOTIDE SEQUENCE [LARGE SCALE GENOMIC DNA]</scope>
    <source>
        <strain evidence="6 7">LA01-117</strain>
    </source>
</reference>
<dbReference type="Pfam" id="PF13657">
    <property type="entry name" value="Couple_hipA"/>
    <property type="match status" value="1"/>
</dbReference>
<dbReference type="Gene3D" id="1.10.1070.20">
    <property type="match status" value="1"/>
</dbReference>
<keyword evidence="2" id="KW-0808">Transferase</keyword>